<evidence type="ECO:0000256" key="8">
    <source>
        <dbReference type="ARBA" id="ARBA00022989"/>
    </source>
</evidence>
<evidence type="ECO:0000256" key="11">
    <source>
        <dbReference type="ARBA" id="ARBA00023303"/>
    </source>
</evidence>
<keyword evidence="8 13" id="KW-1133">Transmembrane helix</keyword>
<keyword evidence="9" id="KW-0406">Ion transport</keyword>
<dbReference type="EMBL" id="CP111020">
    <property type="protein sequence ID" value="WAR15597.1"/>
    <property type="molecule type" value="Genomic_DNA"/>
</dbReference>
<dbReference type="CDD" id="cd18317">
    <property type="entry name" value="BTB_POZ_Kv"/>
    <property type="match status" value="1"/>
</dbReference>
<keyword evidence="6" id="KW-0851">Voltage-gated channel</keyword>
<dbReference type="Gene3D" id="1.10.287.70">
    <property type="match status" value="1"/>
</dbReference>
<evidence type="ECO:0000259" key="15">
    <source>
        <dbReference type="Pfam" id="PF02214"/>
    </source>
</evidence>
<dbReference type="InterPro" id="IPR028325">
    <property type="entry name" value="VG_K_chnl"/>
</dbReference>
<dbReference type="Pfam" id="PF02214">
    <property type="entry name" value="BTB_2"/>
    <property type="match status" value="1"/>
</dbReference>
<feature type="transmembrane region" description="Helical" evidence="13">
    <location>
        <begin position="649"/>
        <end position="673"/>
    </location>
</feature>
<organism evidence="16 17">
    <name type="scientific">Mya arenaria</name>
    <name type="common">Soft-shell clam</name>
    <dbReference type="NCBI Taxonomy" id="6604"/>
    <lineage>
        <taxon>Eukaryota</taxon>
        <taxon>Metazoa</taxon>
        <taxon>Spiralia</taxon>
        <taxon>Lophotrochozoa</taxon>
        <taxon>Mollusca</taxon>
        <taxon>Bivalvia</taxon>
        <taxon>Autobranchia</taxon>
        <taxon>Heteroconchia</taxon>
        <taxon>Euheterodonta</taxon>
        <taxon>Imparidentia</taxon>
        <taxon>Neoheterodontei</taxon>
        <taxon>Myida</taxon>
        <taxon>Myoidea</taxon>
        <taxon>Myidae</taxon>
        <taxon>Mya</taxon>
    </lineage>
</organism>
<feature type="domain" description="Ion transport" evidence="14">
    <location>
        <begin position="491"/>
        <end position="681"/>
    </location>
</feature>
<dbReference type="InterPro" id="IPR027359">
    <property type="entry name" value="Volt_channel_dom_sf"/>
</dbReference>
<keyword evidence="4 13" id="KW-0812">Transmembrane</keyword>
<dbReference type="InterPro" id="IPR005821">
    <property type="entry name" value="Ion_trans_dom"/>
</dbReference>
<evidence type="ECO:0000256" key="7">
    <source>
        <dbReference type="ARBA" id="ARBA00022958"/>
    </source>
</evidence>
<gene>
    <name evidence="16" type="ORF">MAR_005702</name>
</gene>
<sequence>MKIEVSGVKFDLDKTLIKHKRGHRLHDLCHFDADQGTTSTLNIQRSTACFEAILGLYQTGSLHIPLSVCPGAFKEELDYWRIDISELSECCSFRYFSFLEKQHTRRSFLQRTNVSNDETNKKMYKGLFSFLNQTQKKKKELEPPVLKCLQSVGRNVWRVVSLNTNTFPAKVYCGLVFLMVMVSIAALALSTEPSWRRNVSDCELLEYMEHTSSNQTDLLRTHLGNPDCSGHSRFLSIFERNDRTSTNVLKTAAKSALIVSWWSKQLENGADDEADNSEHNTVSAEDKTKLNHTKSMWDRDKLFGFARSTEPTEDTTDISTQQEPLMRKKRFERDTYLHVPEAESDTSTSVTHAYTALNNLLSETNNTSGNHSEEYLIKSRQIRATHSSSNQARNFSDSITPTTFHEPNDGTAPLNSTVATASLLRDSNPKEDIIFTVENVTTTKKFHPNINPNLSFREIPGQPQVQDVESIEISNGTQLQIPVITVPMLSIKILELLVIVFFTLDLILRLLSCPSIVLYFCRFTNILDAFALLASLAYFMIVELFRQYKYTETTWLSVISYVQVFRAFRLFGIVKNLKTCKVLIYSLSKGVHDMVLIALLLGVCIGTFACLFYFAESGKSVGSIPHAWYWAVITMTTVGYGDVTPTTGLGHFIAGLCAITGVALFAITLPLFVNNFVLFYKYACVNDRAAYLSDRFDNSKVERADQDETEDVAIHI</sequence>
<evidence type="ECO:0000313" key="16">
    <source>
        <dbReference type="EMBL" id="WAR15597.1"/>
    </source>
</evidence>
<evidence type="ECO:0000256" key="2">
    <source>
        <dbReference type="ARBA" id="ARBA00022448"/>
    </source>
</evidence>
<keyword evidence="11" id="KW-0407">Ion channel</keyword>
<name>A0ABY7F3F9_MYAAR</name>
<protein>
    <submittedName>
        <fullName evidence="16">KCNAB-like protein</fullName>
    </submittedName>
</protein>
<dbReference type="Pfam" id="PF00520">
    <property type="entry name" value="Ion_trans"/>
    <property type="match status" value="1"/>
</dbReference>
<feature type="transmembrane region" description="Helical" evidence="13">
    <location>
        <begin position="517"/>
        <end position="541"/>
    </location>
</feature>
<evidence type="ECO:0000256" key="12">
    <source>
        <dbReference type="SAM" id="MobiDB-lite"/>
    </source>
</evidence>
<evidence type="ECO:0000256" key="1">
    <source>
        <dbReference type="ARBA" id="ARBA00004141"/>
    </source>
</evidence>
<dbReference type="SUPFAM" id="SSF54695">
    <property type="entry name" value="POZ domain"/>
    <property type="match status" value="1"/>
</dbReference>
<evidence type="ECO:0000256" key="3">
    <source>
        <dbReference type="ARBA" id="ARBA00022538"/>
    </source>
</evidence>
<dbReference type="InterPro" id="IPR003131">
    <property type="entry name" value="T1-type_BTB"/>
</dbReference>
<accession>A0ABY7F3F9</accession>
<feature type="compositionally biased region" description="Polar residues" evidence="12">
    <location>
        <begin position="383"/>
        <end position="405"/>
    </location>
</feature>
<keyword evidence="7" id="KW-0630">Potassium</keyword>
<dbReference type="SUPFAM" id="SSF81324">
    <property type="entry name" value="Voltage-gated potassium channels"/>
    <property type="match status" value="1"/>
</dbReference>
<evidence type="ECO:0000256" key="10">
    <source>
        <dbReference type="ARBA" id="ARBA00023136"/>
    </source>
</evidence>
<keyword evidence="2" id="KW-0813">Transport</keyword>
<dbReference type="PANTHER" id="PTHR11537:SF254">
    <property type="entry name" value="POTASSIUM VOLTAGE-GATED CHANNEL PROTEIN SHAB"/>
    <property type="match status" value="1"/>
</dbReference>
<feature type="transmembrane region" description="Helical" evidence="13">
    <location>
        <begin position="594"/>
        <end position="615"/>
    </location>
</feature>
<evidence type="ECO:0000256" key="5">
    <source>
        <dbReference type="ARBA" id="ARBA00022826"/>
    </source>
</evidence>
<comment type="subcellular location">
    <subcellularLocation>
        <location evidence="1">Membrane</location>
        <topology evidence="1">Multi-pass membrane protein</topology>
    </subcellularLocation>
</comment>
<evidence type="ECO:0000259" key="14">
    <source>
        <dbReference type="Pfam" id="PF00520"/>
    </source>
</evidence>
<evidence type="ECO:0000256" key="13">
    <source>
        <dbReference type="SAM" id="Phobius"/>
    </source>
</evidence>
<dbReference type="InterPro" id="IPR011333">
    <property type="entry name" value="SKP1/BTB/POZ_sf"/>
</dbReference>
<keyword evidence="17" id="KW-1185">Reference proteome</keyword>
<dbReference type="Gene3D" id="1.20.120.350">
    <property type="entry name" value="Voltage-gated potassium channels. Chain C"/>
    <property type="match status" value="1"/>
</dbReference>
<dbReference type="Gene3D" id="3.30.710.10">
    <property type="entry name" value="Potassium Channel Kv1.1, Chain A"/>
    <property type="match status" value="1"/>
</dbReference>
<keyword evidence="10 13" id="KW-0472">Membrane</keyword>
<dbReference type="PANTHER" id="PTHR11537">
    <property type="entry name" value="VOLTAGE-GATED POTASSIUM CHANNEL"/>
    <property type="match status" value="1"/>
</dbReference>
<feature type="region of interest" description="Disordered" evidence="12">
    <location>
        <begin position="383"/>
        <end position="412"/>
    </location>
</feature>
<feature type="domain" description="Potassium channel tetramerisation-type BTB" evidence="15">
    <location>
        <begin position="2"/>
        <end position="90"/>
    </location>
</feature>
<feature type="transmembrane region" description="Helical" evidence="13">
    <location>
        <begin position="493"/>
        <end position="511"/>
    </location>
</feature>
<dbReference type="Proteomes" id="UP001164746">
    <property type="component" value="Chromosome 9"/>
</dbReference>
<evidence type="ECO:0000256" key="9">
    <source>
        <dbReference type="ARBA" id="ARBA00023065"/>
    </source>
</evidence>
<evidence type="ECO:0000313" key="17">
    <source>
        <dbReference type="Proteomes" id="UP001164746"/>
    </source>
</evidence>
<evidence type="ECO:0000256" key="4">
    <source>
        <dbReference type="ARBA" id="ARBA00022692"/>
    </source>
</evidence>
<keyword evidence="5" id="KW-0631">Potassium channel</keyword>
<reference evidence="16" key="1">
    <citation type="submission" date="2022-11" db="EMBL/GenBank/DDBJ databases">
        <title>Centuries of genome instability and evolution in soft-shell clam transmissible cancer (bioRxiv).</title>
        <authorList>
            <person name="Hart S.F.M."/>
            <person name="Yonemitsu M.A."/>
            <person name="Giersch R.M."/>
            <person name="Beal B.F."/>
            <person name="Arriagada G."/>
            <person name="Davis B.W."/>
            <person name="Ostrander E.A."/>
            <person name="Goff S.P."/>
            <person name="Metzger M.J."/>
        </authorList>
    </citation>
    <scope>NUCLEOTIDE SEQUENCE</scope>
    <source>
        <strain evidence="16">MELC-2E11</strain>
        <tissue evidence="16">Siphon/mantle</tissue>
    </source>
</reference>
<keyword evidence="3" id="KW-0633">Potassium transport</keyword>
<evidence type="ECO:0000256" key="6">
    <source>
        <dbReference type="ARBA" id="ARBA00022882"/>
    </source>
</evidence>
<proteinExistence type="predicted"/>
<feature type="transmembrane region" description="Helical" evidence="13">
    <location>
        <begin position="627"/>
        <end position="643"/>
    </location>
</feature>